<feature type="modified residue" description="4-aspartylphosphate" evidence="2">
    <location>
        <position position="62"/>
    </location>
</feature>
<protein>
    <submittedName>
        <fullName evidence="4">Response regulator receiver domain-containing protein</fullName>
    </submittedName>
</protein>
<dbReference type="InterPro" id="IPR050595">
    <property type="entry name" value="Bact_response_regulator"/>
</dbReference>
<accession>A0A315ZH45</accession>
<gene>
    <name evidence="4" type="ORF">BC781_101518</name>
</gene>
<dbReference type="SMART" id="SM00448">
    <property type="entry name" value="REC"/>
    <property type="match status" value="1"/>
</dbReference>
<keyword evidence="5" id="KW-1185">Reference proteome</keyword>
<dbReference type="GO" id="GO:0000160">
    <property type="term" value="P:phosphorelay signal transduction system"/>
    <property type="evidence" value="ECO:0007669"/>
    <property type="project" value="InterPro"/>
</dbReference>
<dbReference type="Pfam" id="PF00072">
    <property type="entry name" value="Response_reg"/>
    <property type="match status" value="1"/>
</dbReference>
<dbReference type="InterPro" id="IPR011006">
    <property type="entry name" value="CheY-like_superfamily"/>
</dbReference>
<dbReference type="PANTHER" id="PTHR44591">
    <property type="entry name" value="STRESS RESPONSE REGULATOR PROTEIN 1"/>
    <property type="match status" value="1"/>
</dbReference>
<evidence type="ECO:0000256" key="1">
    <source>
        <dbReference type="ARBA" id="ARBA00022553"/>
    </source>
</evidence>
<dbReference type="PROSITE" id="PS50110">
    <property type="entry name" value="RESPONSE_REGULATORY"/>
    <property type="match status" value="1"/>
</dbReference>
<keyword evidence="1 2" id="KW-0597">Phosphoprotein</keyword>
<reference evidence="4 5" key="1">
    <citation type="submission" date="2018-03" db="EMBL/GenBank/DDBJ databases">
        <title>Genomic Encyclopedia of Archaeal and Bacterial Type Strains, Phase II (KMG-II): from individual species to whole genera.</title>
        <authorList>
            <person name="Goeker M."/>
        </authorList>
    </citation>
    <scope>NUCLEOTIDE SEQUENCE [LARGE SCALE GENOMIC DNA]</scope>
    <source>
        <strain evidence="4 5">DSM 28229</strain>
    </source>
</reference>
<sequence length="130" mass="14923">MNKKVILCVDDEKIILNSLKKQLKTRFGSEFLYEIAESAEEGLEILDELFEDNMEAPIIVSDWYMPGIKGDEFLQRVHEIRPDIVKILLTGQADTAIIESAKKDGYLNEVFYKPWSQDELMSSIESHLGL</sequence>
<dbReference type="EMBL" id="QGDO01000001">
    <property type="protein sequence ID" value="PWJ44168.1"/>
    <property type="molecule type" value="Genomic_DNA"/>
</dbReference>
<organism evidence="4 5">
    <name type="scientific">Sediminitomix flava</name>
    <dbReference type="NCBI Taxonomy" id="379075"/>
    <lineage>
        <taxon>Bacteria</taxon>
        <taxon>Pseudomonadati</taxon>
        <taxon>Bacteroidota</taxon>
        <taxon>Cytophagia</taxon>
        <taxon>Cytophagales</taxon>
        <taxon>Flammeovirgaceae</taxon>
        <taxon>Sediminitomix</taxon>
    </lineage>
</organism>
<feature type="domain" description="Response regulatory" evidence="3">
    <location>
        <begin position="5"/>
        <end position="128"/>
    </location>
</feature>
<dbReference type="Proteomes" id="UP000245535">
    <property type="component" value="Unassembled WGS sequence"/>
</dbReference>
<dbReference type="InterPro" id="IPR001789">
    <property type="entry name" value="Sig_transdc_resp-reg_receiver"/>
</dbReference>
<dbReference type="SUPFAM" id="SSF52172">
    <property type="entry name" value="CheY-like"/>
    <property type="match status" value="1"/>
</dbReference>
<evidence type="ECO:0000313" key="4">
    <source>
        <dbReference type="EMBL" id="PWJ44168.1"/>
    </source>
</evidence>
<dbReference type="OrthoDB" id="109585at2"/>
<proteinExistence type="predicted"/>
<evidence type="ECO:0000259" key="3">
    <source>
        <dbReference type="PROSITE" id="PS50110"/>
    </source>
</evidence>
<dbReference type="PANTHER" id="PTHR44591:SF19">
    <property type="entry name" value="TWO-COMPONENT RESPONSE REGULATOR-RELATED"/>
    <property type="match status" value="1"/>
</dbReference>
<dbReference type="AlphaFoldDB" id="A0A315ZH45"/>
<name>A0A315ZH45_SEDFL</name>
<dbReference type="RefSeq" id="WP_109615680.1">
    <property type="nucleotide sequence ID" value="NZ_QGDO01000001.1"/>
</dbReference>
<evidence type="ECO:0000256" key="2">
    <source>
        <dbReference type="PROSITE-ProRule" id="PRU00169"/>
    </source>
</evidence>
<evidence type="ECO:0000313" key="5">
    <source>
        <dbReference type="Proteomes" id="UP000245535"/>
    </source>
</evidence>
<comment type="caution">
    <text evidence="4">The sequence shown here is derived from an EMBL/GenBank/DDBJ whole genome shotgun (WGS) entry which is preliminary data.</text>
</comment>
<dbReference type="Gene3D" id="3.40.50.2300">
    <property type="match status" value="1"/>
</dbReference>